<dbReference type="Pfam" id="PF06835">
    <property type="entry name" value="LptC"/>
    <property type="match status" value="1"/>
</dbReference>
<dbReference type="AlphaFoldDB" id="A0A418M6X6"/>
<name>A0A418M6X6_9BACT</name>
<evidence type="ECO:0000313" key="1">
    <source>
        <dbReference type="EMBL" id="RIV21622.1"/>
    </source>
</evidence>
<dbReference type="Proteomes" id="UP000283523">
    <property type="component" value="Unassembled WGS sequence"/>
</dbReference>
<dbReference type="InterPro" id="IPR026265">
    <property type="entry name" value="LptC"/>
</dbReference>
<organism evidence="1 2">
    <name type="scientific">Fibrisoma montanum</name>
    <dbReference type="NCBI Taxonomy" id="2305895"/>
    <lineage>
        <taxon>Bacteria</taxon>
        <taxon>Pseudomonadati</taxon>
        <taxon>Bacteroidota</taxon>
        <taxon>Cytophagia</taxon>
        <taxon>Cytophagales</taxon>
        <taxon>Spirosomataceae</taxon>
        <taxon>Fibrisoma</taxon>
    </lineage>
</organism>
<dbReference type="EMBL" id="QXED01000005">
    <property type="protein sequence ID" value="RIV21622.1"/>
    <property type="molecule type" value="Genomic_DNA"/>
</dbReference>
<dbReference type="NCBIfam" id="TIGR04409">
    <property type="entry name" value="LptC_YrbK"/>
    <property type="match status" value="1"/>
</dbReference>
<evidence type="ECO:0000313" key="2">
    <source>
        <dbReference type="Proteomes" id="UP000283523"/>
    </source>
</evidence>
<dbReference type="GO" id="GO:0015221">
    <property type="term" value="F:lipopolysaccharide transmembrane transporter activity"/>
    <property type="evidence" value="ECO:0007669"/>
    <property type="project" value="InterPro"/>
</dbReference>
<dbReference type="RefSeq" id="WP_119669413.1">
    <property type="nucleotide sequence ID" value="NZ_QXED01000005.1"/>
</dbReference>
<proteinExistence type="predicted"/>
<gene>
    <name evidence="1" type="primary">lptC</name>
    <name evidence="1" type="ORF">DYU11_19695</name>
</gene>
<keyword evidence="2" id="KW-1185">Reference proteome</keyword>
<protein>
    <submittedName>
        <fullName evidence="1">LPS export ABC transporter periplasmic protein LptC</fullName>
    </submittedName>
</protein>
<sequence length="194" mass="22027">MNIVIHNLRYGVVRQLVQPVFLLATLLLSACEEPKQSKKLQPYQGPIEEINDVKMLYSEAAILKVRMTTPKQFRYQNDDRKYPKTVNIVFYGPAGEEVTTLRSDSGRYNKAKDLYTVMGNVVVINKQQQNKLLTSELNWSPINKKVFTEKPVTIISPLTGERLQGIGLDAPQDFSRYSIRKTTGIFNVEGGQGF</sequence>
<reference evidence="1 2" key="1">
    <citation type="submission" date="2018-08" db="EMBL/GenBank/DDBJ databases">
        <title>Fibrisoma montanum sp. nov., isolated from Danxia mountain soil.</title>
        <authorList>
            <person name="Huang Y."/>
        </authorList>
    </citation>
    <scope>NUCLEOTIDE SEQUENCE [LARGE SCALE GENOMIC DNA]</scope>
    <source>
        <strain evidence="1 2">HYT19</strain>
    </source>
</reference>
<dbReference type="OrthoDB" id="9812080at2"/>
<accession>A0A418M6X6</accession>
<dbReference type="Gene3D" id="2.60.450.10">
    <property type="entry name" value="Lipopolysaccharide (LPS) transport protein A like domain"/>
    <property type="match status" value="1"/>
</dbReference>
<dbReference type="GO" id="GO:0005886">
    <property type="term" value="C:plasma membrane"/>
    <property type="evidence" value="ECO:0007669"/>
    <property type="project" value="InterPro"/>
</dbReference>
<comment type="caution">
    <text evidence="1">The sequence shown here is derived from an EMBL/GenBank/DDBJ whole genome shotgun (WGS) entry which is preliminary data.</text>
</comment>
<dbReference type="InterPro" id="IPR010664">
    <property type="entry name" value="LipoPS_assembly_LptC-rel"/>
</dbReference>